<feature type="domain" description="Rieske" evidence="8">
    <location>
        <begin position="4"/>
        <end position="99"/>
    </location>
</feature>
<dbReference type="InterPro" id="IPR017941">
    <property type="entry name" value="Rieske_2Fe-2S"/>
</dbReference>
<keyword evidence="1" id="KW-0001">2Fe-2S</keyword>
<comment type="similarity">
    <text evidence="7">Belongs to the bacterial ring-hydroxylating dioxygenase ferredoxin component family.</text>
</comment>
<evidence type="ECO:0000256" key="3">
    <source>
        <dbReference type="ARBA" id="ARBA00022797"/>
    </source>
</evidence>
<dbReference type="Pfam" id="PF00355">
    <property type="entry name" value="Rieske"/>
    <property type="match status" value="1"/>
</dbReference>
<evidence type="ECO:0000256" key="7">
    <source>
        <dbReference type="ARBA" id="ARBA00038001"/>
    </source>
</evidence>
<dbReference type="InterPro" id="IPR036922">
    <property type="entry name" value="Rieske_2Fe-2S_sf"/>
</dbReference>
<sequence length="110" mass="11672">MSLRIALNPSQLPERNGRVLLACEGRSVALFNVAGALYAIDDSCPHQGASLCGGRLEGRVIQCCAHGLRFDLASGYLVNSKALKVTCYPVQQEGDAVFITLDSDGFGEQG</sequence>
<dbReference type="AlphaFoldDB" id="A0A7D5W106"/>
<organism evidence="9 10">
    <name type="scientific">Pseudomonas putida</name>
    <name type="common">Arthrobacter siderocapsulatus</name>
    <dbReference type="NCBI Taxonomy" id="303"/>
    <lineage>
        <taxon>Bacteria</taxon>
        <taxon>Pseudomonadati</taxon>
        <taxon>Pseudomonadota</taxon>
        <taxon>Gammaproteobacteria</taxon>
        <taxon>Pseudomonadales</taxon>
        <taxon>Pseudomonadaceae</taxon>
        <taxon>Pseudomonas</taxon>
    </lineage>
</organism>
<dbReference type="PANTHER" id="PTHR21496">
    <property type="entry name" value="FERREDOXIN-RELATED"/>
    <property type="match status" value="1"/>
</dbReference>
<dbReference type="RefSeq" id="WP_012052447.1">
    <property type="nucleotide sequence ID" value="NZ_BBNC01000007.1"/>
</dbReference>
<keyword evidence="2" id="KW-0479">Metal-binding</keyword>
<name>A0A7D5W106_PSEPU</name>
<evidence type="ECO:0000256" key="1">
    <source>
        <dbReference type="ARBA" id="ARBA00022714"/>
    </source>
</evidence>
<protein>
    <submittedName>
        <fullName evidence="9">Rieske 2Fe-2S domain-containing protein</fullName>
    </submittedName>
</protein>
<evidence type="ECO:0000256" key="6">
    <source>
        <dbReference type="ARBA" id="ARBA00034078"/>
    </source>
</evidence>
<dbReference type="PROSITE" id="PS51296">
    <property type="entry name" value="RIESKE"/>
    <property type="match status" value="1"/>
</dbReference>
<reference evidence="9 10" key="1">
    <citation type="journal article" date="2009" name="Mikrobiologiia">
        <title>[Phenanthren biodegradation and interaction of Pseudomonas putida BS3701 and Burkholderia sp.BS3702 in plant rhizosphere].</title>
        <authorList>
            <person name="Ovchinnikova A.A."/>
            <person name="Vetrova A.A."/>
            <person name="Filonov A.E."/>
            <person name="Boronin A.M."/>
        </authorList>
    </citation>
    <scope>NUCLEOTIDE SEQUENCE [LARGE SCALE GENOMIC DNA]</scope>
    <source>
        <strain evidence="9 10">BS3701</strain>
    </source>
</reference>
<dbReference type="GO" id="GO:0051537">
    <property type="term" value="F:2 iron, 2 sulfur cluster binding"/>
    <property type="evidence" value="ECO:0007669"/>
    <property type="project" value="UniProtKB-KW"/>
</dbReference>
<comment type="cofactor">
    <cofactor evidence="6">
        <name>[2Fe-2S] cluster</name>
        <dbReference type="ChEBI" id="CHEBI:190135"/>
    </cofactor>
</comment>
<dbReference type="EMBL" id="CP059052">
    <property type="protein sequence ID" value="QLJ16893.1"/>
    <property type="molecule type" value="Genomic_DNA"/>
</dbReference>
<dbReference type="SUPFAM" id="SSF50022">
    <property type="entry name" value="ISP domain"/>
    <property type="match status" value="1"/>
</dbReference>
<evidence type="ECO:0000256" key="4">
    <source>
        <dbReference type="ARBA" id="ARBA00023004"/>
    </source>
</evidence>
<evidence type="ECO:0000259" key="8">
    <source>
        <dbReference type="PROSITE" id="PS51296"/>
    </source>
</evidence>
<evidence type="ECO:0000313" key="9">
    <source>
        <dbReference type="EMBL" id="QLJ16893.1"/>
    </source>
</evidence>
<dbReference type="PANTHER" id="PTHR21496:SF0">
    <property type="entry name" value="RIESKE DOMAIN-CONTAINING PROTEIN"/>
    <property type="match status" value="1"/>
</dbReference>
<proteinExistence type="inferred from homology"/>
<evidence type="ECO:0000256" key="2">
    <source>
        <dbReference type="ARBA" id="ARBA00022723"/>
    </source>
</evidence>
<keyword evidence="3" id="KW-0058">Aromatic hydrocarbons catabolism</keyword>
<keyword evidence="5" id="KW-0411">Iron-sulfur</keyword>
<dbReference type="GO" id="GO:0046872">
    <property type="term" value="F:metal ion binding"/>
    <property type="evidence" value="ECO:0007669"/>
    <property type="project" value="UniProtKB-KW"/>
</dbReference>
<evidence type="ECO:0000256" key="5">
    <source>
        <dbReference type="ARBA" id="ARBA00023014"/>
    </source>
</evidence>
<accession>A0A7D5W106</accession>
<dbReference type="Gene3D" id="2.102.10.10">
    <property type="entry name" value="Rieske [2Fe-2S] iron-sulphur domain"/>
    <property type="match status" value="1"/>
</dbReference>
<evidence type="ECO:0000313" key="10">
    <source>
        <dbReference type="Proteomes" id="UP000510934"/>
    </source>
</evidence>
<dbReference type="Proteomes" id="UP000510934">
    <property type="component" value="Chromosome"/>
</dbReference>
<keyword evidence="4" id="KW-0408">Iron</keyword>
<gene>
    <name evidence="9" type="ORF">H0H12_13580</name>
</gene>